<evidence type="ECO:0008006" key="3">
    <source>
        <dbReference type="Google" id="ProtNLM"/>
    </source>
</evidence>
<dbReference type="SUPFAM" id="SSF54197">
    <property type="entry name" value="HIT-like"/>
    <property type="match status" value="1"/>
</dbReference>
<keyword evidence="2" id="KW-1185">Reference proteome</keyword>
<evidence type="ECO:0000313" key="1">
    <source>
        <dbReference type="EMBL" id="GLZ75540.1"/>
    </source>
</evidence>
<dbReference type="AlphaFoldDB" id="A0A9W6SGF0"/>
<sequence>MTNPHLEHVPFGETGIMPDFASWHTFPFEGDLRLKPFTPPVAPEPPRHGAGGVDCGTCARPDASFVWTDEHWRVGTTKAPTGLPAVLFLYPRAHHDLVDMPPELAAGYGPMIQRVERAYLALGGIARVQQARWGDGSEHLHLWFFGRPEGMVQLRGTFLSLWDDVLPPVPEDRWRAGLSAIAAHLAEGGGTAHV</sequence>
<reference evidence="1" key="1">
    <citation type="submission" date="2023-03" db="EMBL/GenBank/DDBJ databases">
        <title>Actinorhabdospora filicis NBRC 111898.</title>
        <authorList>
            <person name="Ichikawa N."/>
            <person name="Sato H."/>
            <person name="Tonouchi N."/>
        </authorList>
    </citation>
    <scope>NUCLEOTIDE SEQUENCE</scope>
    <source>
        <strain evidence="1">NBRC 111898</strain>
    </source>
</reference>
<gene>
    <name evidence="1" type="ORF">Afil01_03470</name>
</gene>
<accession>A0A9W6SGF0</accession>
<dbReference type="Proteomes" id="UP001165079">
    <property type="component" value="Unassembled WGS sequence"/>
</dbReference>
<name>A0A9W6SGF0_9ACTN</name>
<protein>
    <recommendedName>
        <fullName evidence="3">Diadenosine tetraphosphate (Ap4A) hydrolase</fullName>
    </recommendedName>
</protein>
<evidence type="ECO:0000313" key="2">
    <source>
        <dbReference type="Proteomes" id="UP001165079"/>
    </source>
</evidence>
<dbReference type="InterPro" id="IPR036265">
    <property type="entry name" value="HIT-like_sf"/>
</dbReference>
<organism evidence="1 2">
    <name type="scientific">Actinorhabdospora filicis</name>
    <dbReference type="NCBI Taxonomy" id="1785913"/>
    <lineage>
        <taxon>Bacteria</taxon>
        <taxon>Bacillati</taxon>
        <taxon>Actinomycetota</taxon>
        <taxon>Actinomycetes</taxon>
        <taxon>Micromonosporales</taxon>
        <taxon>Micromonosporaceae</taxon>
        <taxon>Actinorhabdospora</taxon>
    </lineage>
</organism>
<comment type="caution">
    <text evidence="1">The sequence shown here is derived from an EMBL/GenBank/DDBJ whole genome shotgun (WGS) entry which is preliminary data.</text>
</comment>
<dbReference type="RefSeq" id="WP_285660785.1">
    <property type="nucleotide sequence ID" value="NZ_BSTX01000001.1"/>
</dbReference>
<dbReference type="Gene3D" id="3.30.428.10">
    <property type="entry name" value="HIT-like"/>
    <property type="match status" value="1"/>
</dbReference>
<dbReference type="EMBL" id="BSTX01000001">
    <property type="protein sequence ID" value="GLZ75540.1"/>
    <property type="molecule type" value="Genomic_DNA"/>
</dbReference>
<proteinExistence type="predicted"/>